<dbReference type="PANTHER" id="PTHR13707:SF57">
    <property type="entry name" value="SUCCINYL-COA:3-KETOACID COENZYME A TRANSFERASE SUBUNIT B-RELATED"/>
    <property type="match status" value="1"/>
</dbReference>
<dbReference type="InterPro" id="IPR012791">
    <property type="entry name" value="3-oxoacid_CoA-transf_B"/>
</dbReference>
<evidence type="ECO:0000256" key="1">
    <source>
        <dbReference type="ARBA" id="ARBA00007047"/>
    </source>
</evidence>
<name>H1S993_9BURK</name>
<reference evidence="3 4" key="1">
    <citation type="journal article" date="2012" name="J. Bacteriol.">
        <title>De Novo Genome Project of Cupriavidus basilensis OR16.</title>
        <authorList>
            <person name="Cserhati M."/>
            <person name="Kriszt B."/>
            <person name="Szoboszlay S."/>
            <person name="Toth A."/>
            <person name="Szabo I."/>
            <person name="Tancsics A."/>
            <person name="Nagy I."/>
            <person name="Horvath B."/>
            <person name="Nagy I."/>
            <person name="Kukolya J."/>
        </authorList>
    </citation>
    <scope>NUCLEOTIDE SEQUENCE [LARGE SCALE GENOMIC DNA]</scope>
    <source>
        <strain evidence="3 4">OR16</strain>
    </source>
</reference>
<protein>
    <submittedName>
        <fullName evidence="3">3-oxoadipate CoA-transferase subunit B (Beta-ketoadipate:succinyl-CoA transferase subunit B)</fullName>
    </submittedName>
</protein>
<proteinExistence type="inferred from homology"/>
<comment type="similarity">
    <text evidence="1">Belongs to the 3-oxoacid CoA-transferase subunit B family.</text>
</comment>
<dbReference type="NCBIfam" id="TIGR02428">
    <property type="entry name" value="pcaJ_scoB_fam"/>
    <property type="match status" value="1"/>
</dbReference>
<evidence type="ECO:0000313" key="4">
    <source>
        <dbReference type="Proteomes" id="UP000005808"/>
    </source>
</evidence>
<organism evidence="3 4">
    <name type="scientific">Cupriavidus basilensis OR16</name>
    <dbReference type="NCBI Taxonomy" id="1127483"/>
    <lineage>
        <taxon>Bacteria</taxon>
        <taxon>Pseudomonadati</taxon>
        <taxon>Pseudomonadota</taxon>
        <taxon>Betaproteobacteria</taxon>
        <taxon>Burkholderiales</taxon>
        <taxon>Burkholderiaceae</taxon>
        <taxon>Cupriavidus</taxon>
    </lineage>
</organism>
<dbReference type="PANTHER" id="PTHR13707">
    <property type="entry name" value="KETOACID-COENZYME A TRANSFERASE"/>
    <property type="match status" value="1"/>
</dbReference>
<dbReference type="InterPro" id="IPR037171">
    <property type="entry name" value="NagB/RpiA_transferase-like"/>
</dbReference>
<dbReference type="Proteomes" id="UP000005808">
    <property type="component" value="Unassembled WGS sequence"/>
</dbReference>
<dbReference type="Pfam" id="PF01144">
    <property type="entry name" value="CoA_trans"/>
    <property type="match status" value="1"/>
</dbReference>
<dbReference type="SMART" id="SM00882">
    <property type="entry name" value="CoA_trans"/>
    <property type="match status" value="1"/>
</dbReference>
<dbReference type="InterPro" id="IPR004165">
    <property type="entry name" value="CoA_trans_fam_I"/>
</dbReference>
<dbReference type="RefSeq" id="WP_006160003.1">
    <property type="nucleotide sequence ID" value="NZ_AHJE01000056.1"/>
</dbReference>
<sequence>MKRWNREQIARRAAQDIRPGAYVNLGIGLPTLVGDMIPREREVFLHSENGILHLGPRPPLGQENPNLINASKQPVTLQPGAAVFDSALSFAMMRGGHLDLAILGAYEVAENGDLANWSRGDPNTPPAVGGAMELAFGAREVWVLMEHTTRDARPRLLQRCTLPLTARGVVGRIYTDLAVMRVTPDGLLVEAMAEGITFGELQALTEARLLA</sequence>
<evidence type="ECO:0000313" key="3">
    <source>
        <dbReference type="EMBL" id="EHP40943.1"/>
    </source>
</evidence>
<dbReference type="EMBL" id="AHJE01000056">
    <property type="protein sequence ID" value="EHP40943.1"/>
    <property type="molecule type" value="Genomic_DNA"/>
</dbReference>
<evidence type="ECO:0000256" key="2">
    <source>
        <dbReference type="ARBA" id="ARBA00022679"/>
    </source>
</evidence>
<dbReference type="GO" id="GO:0008410">
    <property type="term" value="F:CoA-transferase activity"/>
    <property type="evidence" value="ECO:0007669"/>
    <property type="project" value="InterPro"/>
</dbReference>
<dbReference type="AlphaFoldDB" id="H1S993"/>
<comment type="caution">
    <text evidence="3">The sequence shown here is derived from an EMBL/GenBank/DDBJ whole genome shotgun (WGS) entry which is preliminary data.</text>
</comment>
<dbReference type="Gene3D" id="3.40.1080.10">
    <property type="entry name" value="Glutaconate Coenzyme A-transferase"/>
    <property type="match status" value="1"/>
</dbReference>
<dbReference type="PATRIC" id="fig|1127483.3.peg.4589"/>
<dbReference type="SUPFAM" id="SSF100950">
    <property type="entry name" value="NagB/RpiA/CoA transferase-like"/>
    <property type="match status" value="1"/>
</dbReference>
<keyword evidence="2 3" id="KW-0808">Transferase</keyword>
<dbReference type="OrthoDB" id="8652280at2"/>
<gene>
    <name evidence="3" type="ORF">OR16_22968</name>
</gene>
<accession>H1S993</accession>